<sequence length="132" mass="15096">MFKEKLSNVLVMIICMLLISAPAMAGDRFVDNGDGTVTDHQLGVMWAQTDNQGDIDWKQANLWVKYTFPYTIKAQYDDWRLPTVAELQSLYVHDKKNKGFETDCGQWVKIVPDIKLSCGWVWTSKTSAIQAY</sequence>
<evidence type="ECO:0000313" key="4">
    <source>
        <dbReference type="Proteomes" id="UP000605201"/>
    </source>
</evidence>
<feature type="non-terminal residue" evidence="3">
    <location>
        <position position="132"/>
    </location>
</feature>
<evidence type="ECO:0000259" key="2">
    <source>
        <dbReference type="Pfam" id="PF07603"/>
    </source>
</evidence>
<proteinExistence type="predicted"/>
<comment type="caution">
    <text evidence="3">The sequence shown here is derived from an EMBL/GenBank/DDBJ whole genome shotgun (WGS) entry which is preliminary data.</text>
</comment>
<dbReference type="AlphaFoldDB" id="A0A8J6P238"/>
<accession>A0A8J6P238</accession>
<evidence type="ECO:0000256" key="1">
    <source>
        <dbReference type="SAM" id="SignalP"/>
    </source>
</evidence>
<dbReference type="Pfam" id="PF07603">
    <property type="entry name" value="Lcl_C"/>
    <property type="match status" value="1"/>
</dbReference>
<protein>
    <submittedName>
        <fullName evidence="3">DUF1566 domain-containing protein</fullName>
    </submittedName>
</protein>
<feature type="domain" description="Lcl C-terminal" evidence="2">
    <location>
        <begin position="35"/>
        <end position="128"/>
    </location>
</feature>
<name>A0A8J6P238_9BACT</name>
<feature type="chain" id="PRO_5035157102" evidence="1">
    <location>
        <begin position="26"/>
        <end position="132"/>
    </location>
</feature>
<dbReference type="EMBL" id="JACNIG010000438">
    <property type="protein sequence ID" value="MBC8434424.1"/>
    <property type="molecule type" value="Genomic_DNA"/>
</dbReference>
<reference evidence="3 4" key="1">
    <citation type="submission" date="2020-08" db="EMBL/GenBank/DDBJ databases">
        <title>Bridging the membrane lipid divide: bacteria of the FCB group superphylum have the potential to synthesize archaeal ether lipids.</title>
        <authorList>
            <person name="Villanueva L."/>
            <person name="Von Meijenfeldt F.A.B."/>
            <person name="Westbye A.B."/>
            <person name="Yadav S."/>
            <person name="Hopmans E.C."/>
            <person name="Dutilh B.E."/>
            <person name="Sinninghe Damste J.S."/>
        </authorList>
    </citation>
    <scope>NUCLEOTIDE SEQUENCE [LARGE SCALE GENOMIC DNA]</scope>
    <source>
        <strain evidence="3">NIOZ-UU17</strain>
    </source>
</reference>
<feature type="signal peptide" evidence="1">
    <location>
        <begin position="1"/>
        <end position="25"/>
    </location>
</feature>
<gene>
    <name evidence="3" type="ORF">H8D96_21155</name>
</gene>
<dbReference type="Proteomes" id="UP000605201">
    <property type="component" value="Unassembled WGS sequence"/>
</dbReference>
<evidence type="ECO:0000313" key="3">
    <source>
        <dbReference type="EMBL" id="MBC8434424.1"/>
    </source>
</evidence>
<dbReference type="InterPro" id="IPR011460">
    <property type="entry name" value="Lcl_C"/>
</dbReference>
<organism evidence="3 4">
    <name type="scientific">Candidatus Desulfatibia vada</name>
    <dbReference type="NCBI Taxonomy" id="2841696"/>
    <lineage>
        <taxon>Bacteria</taxon>
        <taxon>Pseudomonadati</taxon>
        <taxon>Thermodesulfobacteriota</taxon>
        <taxon>Desulfobacteria</taxon>
        <taxon>Desulfobacterales</taxon>
        <taxon>Desulfobacterales incertae sedis</taxon>
        <taxon>Candidatus Desulfatibia</taxon>
    </lineage>
</organism>
<keyword evidence="1" id="KW-0732">Signal</keyword>